<dbReference type="EMBL" id="HBUE01032904">
    <property type="protein sequence ID" value="CAG6457495.1"/>
    <property type="molecule type" value="Transcribed_RNA"/>
</dbReference>
<dbReference type="EMBL" id="HBUE01215168">
    <property type="protein sequence ID" value="CAG6536577.1"/>
    <property type="molecule type" value="Transcribed_RNA"/>
</dbReference>
<feature type="region of interest" description="Disordered" evidence="1">
    <location>
        <begin position="1"/>
        <end position="131"/>
    </location>
</feature>
<feature type="compositionally biased region" description="Basic and acidic residues" evidence="1">
    <location>
        <begin position="117"/>
        <end position="128"/>
    </location>
</feature>
<evidence type="ECO:0000256" key="1">
    <source>
        <dbReference type="SAM" id="MobiDB-lite"/>
    </source>
</evidence>
<protein>
    <submittedName>
        <fullName evidence="2">(northern house mosquito) hypothetical protein</fullName>
    </submittedName>
</protein>
<proteinExistence type="predicted"/>
<dbReference type="EMBL" id="HBUE01321696">
    <property type="protein sequence ID" value="CAG6588571.1"/>
    <property type="molecule type" value="Transcribed_RNA"/>
</dbReference>
<sequence length="148" mass="15761">MGYYLRSGNGTCQRPTGALSDEAANLPGPQGLAKSSKTKNGWRIDVDAGAARSGDFAAHEPHRVGEGVSGRRKPGPGRAHRLSELSADDDAARAADTGGQVRIGRGPEPEQDGGGGRYDDRVVREQRNEPQVGRFEWVYEAGVGRYDG</sequence>
<dbReference type="EMBL" id="HBUE01321693">
    <property type="protein sequence ID" value="CAG6588567.1"/>
    <property type="molecule type" value="Transcribed_RNA"/>
</dbReference>
<dbReference type="EMBL" id="HBUE01215163">
    <property type="protein sequence ID" value="CAG6536573.1"/>
    <property type="molecule type" value="Transcribed_RNA"/>
</dbReference>
<dbReference type="EMBL" id="HBUE01215169">
    <property type="protein sequence ID" value="CAG6536579.1"/>
    <property type="molecule type" value="Transcribed_RNA"/>
</dbReference>
<feature type="compositionally biased region" description="Basic residues" evidence="1">
    <location>
        <begin position="70"/>
        <end position="80"/>
    </location>
</feature>
<dbReference type="EMBL" id="HBUE01321695">
    <property type="protein sequence ID" value="CAG6588569.1"/>
    <property type="molecule type" value="Transcribed_RNA"/>
</dbReference>
<dbReference type="EMBL" id="HBUE01032903">
    <property type="protein sequence ID" value="CAG6457493.1"/>
    <property type="molecule type" value="Transcribed_RNA"/>
</dbReference>
<dbReference type="EMBL" id="HBUE01215166">
    <property type="protein sequence ID" value="CAG6536575.1"/>
    <property type="molecule type" value="Transcribed_RNA"/>
</dbReference>
<accession>A0A8D8AHY2</accession>
<reference evidence="2" key="1">
    <citation type="submission" date="2021-05" db="EMBL/GenBank/DDBJ databases">
        <authorList>
            <person name="Alioto T."/>
            <person name="Alioto T."/>
            <person name="Gomez Garrido J."/>
        </authorList>
    </citation>
    <scope>NUCLEOTIDE SEQUENCE</scope>
</reference>
<evidence type="ECO:0000313" key="2">
    <source>
        <dbReference type="EMBL" id="CAG6457493.1"/>
    </source>
</evidence>
<dbReference type="EMBL" id="HBUE01321690">
    <property type="protein sequence ID" value="CAG6588565.1"/>
    <property type="molecule type" value="Transcribed_RNA"/>
</dbReference>
<dbReference type="AlphaFoldDB" id="A0A8D8AHY2"/>
<dbReference type="EMBL" id="HBUE01032905">
    <property type="protein sequence ID" value="CAG6457497.1"/>
    <property type="molecule type" value="Transcribed_RNA"/>
</dbReference>
<organism evidence="2">
    <name type="scientific">Culex pipiens</name>
    <name type="common">House mosquito</name>
    <dbReference type="NCBI Taxonomy" id="7175"/>
    <lineage>
        <taxon>Eukaryota</taxon>
        <taxon>Metazoa</taxon>
        <taxon>Ecdysozoa</taxon>
        <taxon>Arthropoda</taxon>
        <taxon>Hexapoda</taxon>
        <taxon>Insecta</taxon>
        <taxon>Pterygota</taxon>
        <taxon>Neoptera</taxon>
        <taxon>Endopterygota</taxon>
        <taxon>Diptera</taxon>
        <taxon>Nematocera</taxon>
        <taxon>Culicoidea</taxon>
        <taxon>Culicidae</taxon>
        <taxon>Culicinae</taxon>
        <taxon>Culicini</taxon>
        <taxon>Culex</taxon>
        <taxon>Culex</taxon>
    </lineage>
</organism>
<name>A0A8D8AHY2_CULPI</name>